<evidence type="ECO:0000313" key="1">
    <source>
        <dbReference type="EMBL" id="PNX95517.1"/>
    </source>
</evidence>
<dbReference type="AlphaFoldDB" id="A0A2K3MXK3"/>
<organism evidence="1 2">
    <name type="scientific">Trifolium pratense</name>
    <name type="common">Red clover</name>
    <dbReference type="NCBI Taxonomy" id="57577"/>
    <lineage>
        <taxon>Eukaryota</taxon>
        <taxon>Viridiplantae</taxon>
        <taxon>Streptophyta</taxon>
        <taxon>Embryophyta</taxon>
        <taxon>Tracheophyta</taxon>
        <taxon>Spermatophyta</taxon>
        <taxon>Magnoliopsida</taxon>
        <taxon>eudicotyledons</taxon>
        <taxon>Gunneridae</taxon>
        <taxon>Pentapetalae</taxon>
        <taxon>rosids</taxon>
        <taxon>fabids</taxon>
        <taxon>Fabales</taxon>
        <taxon>Fabaceae</taxon>
        <taxon>Papilionoideae</taxon>
        <taxon>50 kb inversion clade</taxon>
        <taxon>NPAAA clade</taxon>
        <taxon>Hologalegina</taxon>
        <taxon>IRL clade</taxon>
        <taxon>Trifolieae</taxon>
        <taxon>Trifolium</taxon>
    </lineage>
</organism>
<dbReference type="EMBL" id="ASHM01013557">
    <property type="protein sequence ID" value="PNX95517.1"/>
    <property type="molecule type" value="Genomic_DNA"/>
</dbReference>
<gene>
    <name evidence="1" type="ORF">L195_g018710</name>
</gene>
<evidence type="ECO:0000313" key="2">
    <source>
        <dbReference type="Proteomes" id="UP000236291"/>
    </source>
</evidence>
<reference evidence="1 2" key="1">
    <citation type="journal article" date="2014" name="Am. J. Bot.">
        <title>Genome assembly and annotation for red clover (Trifolium pratense; Fabaceae).</title>
        <authorList>
            <person name="Istvanek J."/>
            <person name="Jaros M."/>
            <person name="Krenek A."/>
            <person name="Repkova J."/>
        </authorList>
    </citation>
    <scope>NUCLEOTIDE SEQUENCE [LARGE SCALE GENOMIC DNA]</scope>
    <source>
        <strain evidence="2">cv. Tatra</strain>
        <tissue evidence="1">Young leaves</tissue>
    </source>
</reference>
<dbReference type="ExpressionAtlas" id="A0A2K3MXK3">
    <property type="expression patterns" value="baseline"/>
</dbReference>
<dbReference type="Proteomes" id="UP000236291">
    <property type="component" value="Unassembled WGS sequence"/>
</dbReference>
<accession>A0A2K3MXK3</accession>
<reference evidence="1 2" key="2">
    <citation type="journal article" date="2017" name="Front. Plant Sci.">
        <title>Gene Classification and Mining of Molecular Markers Useful in Red Clover (Trifolium pratense) Breeding.</title>
        <authorList>
            <person name="Istvanek J."/>
            <person name="Dluhosova J."/>
            <person name="Dluhos P."/>
            <person name="Patkova L."/>
            <person name="Nedelnik J."/>
            <person name="Repkova J."/>
        </authorList>
    </citation>
    <scope>NUCLEOTIDE SEQUENCE [LARGE SCALE GENOMIC DNA]</scope>
    <source>
        <strain evidence="2">cv. Tatra</strain>
        <tissue evidence="1">Young leaves</tissue>
    </source>
</reference>
<comment type="caution">
    <text evidence="1">The sequence shown here is derived from an EMBL/GenBank/DDBJ whole genome shotgun (WGS) entry which is preliminary data.</text>
</comment>
<proteinExistence type="predicted"/>
<name>A0A2K3MXK3_TRIPR</name>
<sequence length="79" mass="9420">MDSKDKVNMPELDDWYKAMLERYKDPKSIEMINSFVKVLKEIAAESNKMYSKDKVNEPELDDWYKAFIEIADMPLFHVL</sequence>
<protein>
    <submittedName>
        <fullName evidence="1">Uncharacterized protein</fullName>
    </submittedName>
</protein>